<dbReference type="EMBL" id="JAOWLO010000008">
    <property type="protein sequence ID" value="MDG5049526.1"/>
    <property type="molecule type" value="Genomic_DNA"/>
</dbReference>
<evidence type="ECO:0000313" key="2">
    <source>
        <dbReference type="EMBL" id="MDG5049526.1"/>
    </source>
</evidence>
<feature type="compositionally biased region" description="Basic and acidic residues" evidence="1">
    <location>
        <begin position="70"/>
        <end position="86"/>
    </location>
</feature>
<dbReference type="Proteomes" id="UP001152820">
    <property type="component" value="Unassembled WGS sequence"/>
</dbReference>
<feature type="compositionally biased region" description="Basic and acidic residues" evidence="1">
    <location>
        <begin position="141"/>
        <end position="154"/>
    </location>
</feature>
<organism evidence="2 3">
    <name type="scientific">Lactococcus lactis</name>
    <dbReference type="NCBI Taxonomy" id="1358"/>
    <lineage>
        <taxon>Bacteria</taxon>
        <taxon>Bacillati</taxon>
        <taxon>Bacillota</taxon>
        <taxon>Bacilli</taxon>
        <taxon>Lactobacillales</taxon>
        <taxon>Streptococcaceae</taxon>
        <taxon>Lactococcus</taxon>
    </lineage>
</organism>
<feature type="compositionally biased region" description="Basic and acidic residues" evidence="1">
    <location>
        <begin position="94"/>
        <end position="120"/>
    </location>
</feature>
<accession>A0AB35KDD1</accession>
<reference evidence="2" key="2">
    <citation type="journal article" date="2023" name="Food Microbiol.">
        <title>Evaluation of the fermentation potential of lactic acid bacteria isolated from herbs, fruits and vegetables as starter cultures in nut-based milk alternatives.</title>
        <authorList>
            <person name="Huang W."/>
            <person name="Dong A."/>
            <person name="Pham H.T."/>
            <person name="Zhou C."/>
            <person name="Huo Z."/>
            <person name="Watjen A.P."/>
            <person name="Prakash S."/>
            <person name="Bang-Berthelsen C.H."/>
            <person name="Turner M.S."/>
        </authorList>
    </citation>
    <scope>NUCLEOTIDE SEQUENCE</scope>
    <source>
        <strain evidence="2">593</strain>
    </source>
</reference>
<evidence type="ECO:0000313" key="3">
    <source>
        <dbReference type="Proteomes" id="UP001152820"/>
    </source>
</evidence>
<name>A0AB35KDD1_9LACT</name>
<dbReference type="RefSeq" id="WP_278201579.1">
    <property type="nucleotide sequence ID" value="NZ_JAOWLO010000008.1"/>
</dbReference>
<proteinExistence type="predicted"/>
<protein>
    <submittedName>
        <fullName evidence="2">Uncharacterized protein</fullName>
    </submittedName>
</protein>
<feature type="region of interest" description="Disordered" evidence="1">
    <location>
        <begin position="139"/>
        <end position="160"/>
    </location>
</feature>
<gene>
    <name evidence="2" type="ORF">OGZ38_10260</name>
</gene>
<feature type="region of interest" description="Disordered" evidence="1">
    <location>
        <begin position="70"/>
        <end position="124"/>
    </location>
</feature>
<sequence>MSQEKTKTINFKISPDEDIYKVLIAQKNITKTIKSLLKQYFYKYGNVDYFDSLIKNESERPDIVTPELLEEAHRKASETQKRKEVTASEENEEEQKIEVLPDENRDVNDVSDTSKLKLESETQPQIKDVNDFSSIFNASRQKSESMEKRKHSDINLDIFG</sequence>
<dbReference type="AlphaFoldDB" id="A0AB35KDD1"/>
<evidence type="ECO:0000256" key="1">
    <source>
        <dbReference type="SAM" id="MobiDB-lite"/>
    </source>
</evidence>
<reference evidence="2" key="1">
    <citation type="submission" date="2022-10" db="EMBL/GenBank/DDBJ databases">
        <authorList>
            <person name="Turner M.S."/>
            <person name="Huang W."/>
        </authorList>
    </citation>
    <scope>NUCLEOTIDE SEQUENCE</scope>
    <source>
        <strain evidence="2">593</strain>
    </source>
</reference>
<comment type="caution">
    <text evidence="2">The sequence shown here is derived from an EMBL/GenBank/DDBJ whole genome shotgun (WGS) entry which is preliminary data.</text>
</comment>